<dbReference type="EMBL" id="OX459959">
    <property type="protein sequence ID" value="CAI9164876.1"/>
    <property type="molecule type" value="Genomic_DNA"/>
</dbReference>
<sequence>MSNNCDDGTDRTLPQSIPEQEQGRQGPQEMTGSTLTAARVSFREHSSTPRPPGPHVISGFLPKESQSPSPPTTLVLPLQVLLTPYVSWRASSVRKTSPPPSTCSAEMPLHLPACPDDYPPVQELVLTSPDKQLTLLKKKQKTKDYHLKPQLKTRKIYGLPKSLIRLPATNPPNEDSESGDASQRKPSSGCCHPGSRSQVWSPANPRLELTDSAGNPSQPLGGKYCVHKCPITAHSTITCARRARSRSMPTATKDKATHLPVAGVSTKKKKTQVEKRLSSSIITNALGYQRDKEARADLGVHIFKLGPRLKSSLNWNPALKAVSEDYIDCSIPSTSTY</sequence>
<protein>
    <submittedName>
        <fullName evidence="2">Uncharacterized protein</fullName>
    </submittedName>
</protein>
<name>A0ABN8YV32_RANTA</name>
<feature type="region of interest" description="Disordered" evidence="1">
    <location>
        <begin position="1"/>
        <end position="72"/>
    </location>
</feature>
<reference evidence="2" key="1">
    <citation type="submission" date="2023-04" db="EMBL/GenBank/DDBJ databases">
        <authorList>
            <consortium name="ELIXIR-Norway"/>
        </authorList>
    </citation>
    <scope>NUCLEOTIDE SEQUENCE [LARGE SCALE GENOMIC DNA]</scope>
</reference>
<organism evidence="2 3">
    <name type="scientific">Rangifer tarandus platyrhynchus</name>
    <name type="common">Svalbard reindeer</name>
    <dbReference type="NCBI Taxonomy" id="3082113"/>
    <lineage>
        <taxon>Eukaryota</taxon>
        <taxon>Metazoa</taxon>
        <taxon>Chordata</taxon>
        <taxon>Craniata</taxon>
        <taxon>Vertebrata</taxon>
        <taxon>Euteleostomi</taxon>
        <taxon>Mammalia</taxon>
        <taxon>Eutheria</taxon>
        <taxon>Laurasiatheria</taxon>
        <taxon>Artiodactyla</taxon>
        <taxon>Ruminantia</taxon>
        <taxon>Pecora</taxon>
        <taxon>Cervidae</taxon>
        <taxon>Odocoileinae</taxon>
        <taxon>Rangifer</taxon>
    </lineage>
</organism>
<evidence type="ECO:0000313" key="2">
    <source>
        <dbReference type="EMBL" id="CAI9164876.1"/>
    </source>
</evidence>
<evidence type="ECO:0000313" key="3">
    <source>
        <dbReference type="Proteomes" id="UP001176941"/>
    </source>
</evidence>
<feature type="compositionally biased region" description="Polar residues" evidence="1">
    <location>
        <begin position="1"/>
        <end position="17"/>
    </location>
</feature>
<keyword evidence="3" id="KW-1185">Reference proteome</keyword>
<accession>A0ABN8YV32</accession>
<feature type="compositionally biased region" description="Low complexity" evidence="1">
    <location>
        <begin position="18"/>
        <end position="29"/>
    </location>
</feature>
<feature type="region of interest" description="Disordered" evidence="1">
    <location>
        <begin position="162"/>
        <end position="217"/>
    </location>
</feature>
<gene>
    <name evidence="2" type="ORF">MRATA1EN1_LOCUS13838</name>
</gene>
<proteinExistence type="predicted"/>
<evidence type="ECO:0000256" key="1">
    <source>
        <dbReference type="SAM" id="MobiDB-lite"/>
    </source>
</evidence>
<dbReference type="Proteomes" id="UP001176941">
    <property type="component" value="Chromosome 23"/>
</dbReference>